<dbReference type="PANTHER" id="PTHR12317">
    <property type="entry name" value="DIACYLGLYCEROL O-ACYLTRANSFERASE"/>
    <property type="match status" value="1"/>
</dbReference>
<sequence>MYPYYPPGYRPPILLQPPPIPRPSYLHHYQYTQLHLNPAYNVSLPPSISQALPLTMNQQAQQTTTEIAFEPPPRDRRILDKSECDEPRFLTDDKMDRILTNFSPLGESVTNSIEHLQDIFKNLTATQVASLTTENYIKYLDNGCFIGETIAKRNEQRPCFKNIQNLCNRTRSEVMKPNITVSNIHSQGVPWATKDFIFAFVRAINCWCILRGYLGSKDGNLGKIEREISTEFRECYANWEKCTKQLTHYLIQTFHNLDEANSSSNANYAGPSTSINSVARSKYSSPRDQQQRKPPVEAQPQPDAKTKEIVPVKKIPGILHIPSASSTELVEVCNPTSESTEISPRDEDSDTERRIYMKPGSYNVPTKNRTKSPTGTSSNRIEFFNKARNTTRKTDNSDSYNSDDQVWQTAQSVTPDFIKHHEESPFNNSVKKIYDMSLMQPNKQIESWLNNELNVFGYISHDVDDERLSQTENNWQSTSDKSKTARGSDCEVTPRPFPIGKEYSMLRKNNWEFKNGGLTNAAREVFENIFQELERTNFAKNFNFYLGIHLTDALRTPPDLSMIIKKLKTKSYCYISEVVHDFRHFICYVYHLFSSHCIILPICKLSPTRDFENILKMTLTGYNRFDTIWTRFIISLPLFTVVIGALLVNIPLFYLLCFTRLWPFPLLYLIWMLTLDRESFEKGGRKKLLLRGIFSPAAYSDYFPIKFKLSSPFKLDPKRNYLFCGYPHGLIPLGAGKVFITHNTEFEKLFPDHSYRIATLHNGFYIPLIREILMLVGFVSASEKSLDYLLGNPKGGNAVALFVGGLKEVSYCYKPDYHIVLKNRKGFARIALKNGTPLIPMFQFGVNNIYKTYNISWLRWMEPIIGCQPLVMNGCGLFQDWFGFAPLAHPLTTIVGEPIEVERVENPTSEEVNELHKKFTDSLVKLYDEYKDKVEPNQKNVKLVIH</sequence>
<dbReference type="GO" id="GO:0019432">
    <property type="term" value="P:triglyceride biosynthetic process"/>
    <property type="evidence" value="ECO:0007669"/>
    <property type="project" value="TreeGrafter"/>
</dbReference>
<feature type="compositionally biased region" description="Basic and acidic residues" evidence="11">
    <location>
        <begin position="343"/>
        <end position="355"/>
    </location>
</feature>
<comment type="caution">
    <text evidence="13">The sequence shown here is derived from an EMBL/GenBank/DDBJ whole genome shotgun (WGS) entry which is preliminary data.</text>
</comment>
<keyword evidence="14" id="KW-1185">Reference proteome</keyword>
<keyword evidence="6" id="KW-0256">Endoplasmic reticulum</keyword>
<feature type="compositionally biased region" description="Polar residues" evidence="11">
    <location>
        <begin position="264"/>
        <end position="288"/>
    </location>
</feature>
<evidence type="ECO:0000256" key="8">
    <source>
        <dbReference type="ARBA" id="ARBA00023098"/>
    </source>
</evidence>
<name>A0AAN7NZH9_9COLE</name>
<dbReference type="Proteomes" id="UP001353858">
    <property type="component" value="Unassembled WGS sequence"/>
</dbReference>
<keyword evidence="9 12" id="KW-0472">Membrane</keyword>
<evidence type="ECO:0008006" key="15">
    <source>
        <dbReference type="Google" id="ProtNLM"/>
    </source>
</evidence>
<feature type="region of interest" description="Disordered" evidence="11">
    <location>
        <begin position="470"/>
        <end position="491"/>
    </location>
</feature>
<feature type="compositionally biased region" description="Polar residues" evidence="11">
    <location>
        <begin position="363"/>
        <end position="379"/>
    </location>
</feature>
<accession>A0AAN7NZH9</accession>
<evidence type="ECO:0000256" key="4">
    <source>
        <dbReference type="ARBA" id="ARBA00022679"/>
    </source>
</evidence>
<proteinExistence type="inferred from homology"/>
<keyword evidence="8" id="KW-0443">Lipid metabolism</keyword>
<evidence type="ECO:0000256" key="10">
    <source>
        <dbReference type="ARBA" id="ARBA00023315"/>
    </source>
</evidence>
<dbReference type="AlphaFoldDB" id="A0AAN7NZH9"/>
<keyword evidence="10" id="KW-0012">Acyltransferase</keyword>
<gene>
    <name evidence="13" type="ORF">RN001_013014</name>
</gene>
<comment type="subcellular location">
    <subcellularLocation>
        <location evidence="1">Endoplasmic reticulum membrane</location>
        <topology evidence="1">Multi-pass membrane protein</topology>
    </subcellularLocation>
</comment>
<feature type="compositionally biased region" description="Basic and acidic residues" evidence="11">
    <location>
        <begin position="480"/>
        <end position="489"/>
    </location>
</feature>
<dbReference type="GO" id="GO:0005789">
    <property type="term" value="C:endoplasmic reticulum membrane"/>
    <property type="evidence" value="ECO:0007669"/>
    <property type="project" value="UniProtKB-SubCell"/>
</dbReference>
<evidence type="ECO:0000256" key="6">
    <source>
        <dbReference type="ARBA" id="ARBA00022824"/>
    </source>
</evidence>
<evidence type="ECO:0000256" key="2">
    <source>
        <dbReference type="ARBA" id="ARBA00005420"/>
    </source>
</evidence>
<dbReference type="PANTHER" id="PTHR12317:SF79">
    <property type="entry name" value="ACYLTRANSFERASE"/>
    <property type="match status" value="1"/>
</dbReference>
<keyword evidence="4" id="KW-0808">Transferase</keyword>
<dbReference type="SUPFAM" id="SSF69593">
    <property type="entry name" value="Glycerol-3-phosphate (1)-acyltransferase"/>
    <property type="match status" value="1"/>
</dbReference>
<reference evidence="14" key="1">
    <citation type="submission" date="2023-01" db="EMBL/GenBank/DDBJ databases">
        <title>Key to firefly adult light organ development and bioluminescence: homeobox transcription factors regulate luciferase expression and transportation to peroxisome.</title>
        <authorList>
            <person name="Fu X."/>
        </authorList>
    </citation>
    <scope>NUCLEOTIDE SEQUENCE [LARGE SCALE GENOMIC DNA]</scope>
</reference>
<feature type="region of interest" description="Disordered" evidence="11">
    <location>
        <begin position="334"/>
        <end position="379"/>
    </location>
</feature>
<keyword evidence="5 12" id="KW-0812">Transmembrane</keyword>
<dbReference type="CDD" id="cd07987">
    <property type="entry name" value="LPLAT_MGAT-like"/>
    <property type="match status" value="1"/>
</dbReference>
<dbReference type="GO" id="GO:0004144">
    <property type="term" value="F:diacylglycerol O-acyltransferase activity"/>
    <property type="evidence" value="ECO:0007669"/>
    <property type="project" value="TreeGrafter"/>
</dbReference>
<feature type="transmembrane region" description="Helical" evidence="12">
    <location>
        <begin position="653"/>
        <end position="675"/>
    </location>
</feature>
<dbReference type="EMBL" id="JARPUR010000006">
    <property type="protein sequence ID" value="KAK4873654.1"/>
    <property type="molecule type" value="Genomic_DNA"/>
</dbReference>
<evidence type="ECO:0000256" key="1">
    <source>
        <dbReference type="ARBA" id="ARBA00004477"/>
    </source>
</evidence>
<evidence type="ECO:0000256" key="11">
    <source>
        <dbReference type="SAM" id="MobiDB-lite"/>
    </source>
</evidence>
<dbReference type="InterPro" id="IPR007130">
    <property type="entry name" value="DAGAT"/>
</dbReference>
<feature type="region of interest" description="Disordered" evidence="11">
    <location>
        <begin position="264"/>
        <end position="311"/>
    </location>
</feature>
<evidence type="ECO:0000256" key="5">
    <source>
        <dbReference type="ARBA" id="ARBA00022692"/>
    </source>
</evidence>
<evidence type="ECO:0000256" key="7">
    <source>
        <dbReference type="ARBA" id="ARBA00022989"/>
    </source>
</evidence>
<comment type="similarity">
    <text evidence="2">Belongs to the diacylglycerol acyltransferase family.</text>
</comment>
<evidence type="ECO:0000313" key="14">
    <source>
        <dbReference type="Proteomes" id="UP001353858"/>
    </source>
</evidence>
<evidence type="ECO:0000256" key="3">
    <source>
        <dbReference type="ARBA" id="ARBA00022516"/>
    </source>
</evidence>
<evidence type="ECO:0000256" key="12">
    <source>
        <dbReference type="SAM" id="Phobius"/>
    </source>
</evidence>
<organism evidence="13 14">
    <name type="scientific">Aquatica leii</name>
    <dbReference type="NCBI Taxonomy" id="1421715"/>
    <lineage>
        <taxon>Eukaryota</taxon>
        <taxon>Metazoa</taxon>
        <taxon>Ecdysozoa</taxon>
        <taxon>Arthropoda</taxon>
        <taxon>Hexapoda</taxon>
        <taxon>Insecta</taxon>
        <taxon>Pterygota</taxon>
        <taxon>Neoptera</taxon>
        <taxon>Endopterygota</taxon>
        <taxon>Coleoptera</taxon>
        <taxon>Polyphaga</taxon>
        <taxon>Elateriformia</taxon>
        <taxon>Elateroidea</taxon>
        <taxon>Lampyridae</taxon>
        <taxon>Luciolinae</taxon>
        <taxon>Aquatica</taxon>
    </lineage>
</organism>
<dbReference type="Pfam" id="PF03982">
    <property type="entry name" value="DAGAT"/>
    <property type="match status" value="1"/>
</dbReference>
<feature type="transmembrane region" description="Helical" evidence="12">
    <location>
        <begin position="628"/>
        <end position="647"/>
    </location>
</feature>
<keyword evidence="7 12" id="KW-1133">Transmembrane helix</keyword>
<evidence type="ECO:0000313" key="13">
    <source>
        <dbReference type="EMBL" id="KAK4873654.1"/>
    </source>
</evidence>
<protein>
    <recommendedName>
        <fullName evidence="15">Diacylglycerol O-acyltransferase</fullName>
    </recommendedName>
</protein>
<evidence type="ECO:0000256" key="9">
    <source>
        <dbReference type="ARBA" id="ARBA00023136"/>
    </source>
</evidence>
<feature type="compositionally biased region" description="Polar residues" evidence="11">
    <location>
        <begin position="470"/>
        <end position="479"/>
    </location>
</feature>
<keyword evidence="3" id="KW-0444">Lipid biosynthesis</keyword>